<proteinExistence type="predicted"/>
<feature type="compositionally biased region" description="Low complexity" evidence="1">
    <location>
        <begin position="11"/>
        <end position="28"/>
    </location>
</feature>
<keyword evidence="2" id="KW-1133">Transmembrane helix</keyword>
<keyword evidence="2" id="KW-0812">Transmembrane</keyword>
<dbReference type="GO" id="GO:0016020">
    <property type="term" value="C:membrane"/>
    <property type="evidence" value="ECO:0007669"/>
    <property type="project" value="GOC"/>
</dbReference>
<feature type="transmembrane region" description="Helical" evidence="2">
    <location>
        <begin position="478"/>
        <end position="503"/>
    </location>
</feature>
<dbReference type="AlphaFoldDB" id="A0A0F7U876"/>
<evidence type="ECO:0008006" key="4">
    <source>
        <dbReference type="Google" id="ProtNLM"/>
    </source>
</evidence>
<sequence>MKRRRRPPVSSPYSPSCSSPVRRSSGSSAACSCSPADCSGDIGTNARPSSTPACEQTLRKWLVDSHFFPFVLLFLGLFPAFFALFDTRNTGYMFVRAELPDGAETASADPASAPPFPLSSSLPRVAVVHLPSGQTVHASAESRLDGEGSHRVLSTRVDILSRAQKARCGGNLGQGGQSHESPCSSSSLQTGKQSEGEAERPVLACNVECTYTLENIAFVDPDQTWELGIGPTQQASPSSSSACLLSAAECEAPRISTQVLDDFVDIELPVFSPQLSPYTQTRQKTLSPLILRKAPGLRSSACPSSLANGLCGEKRDGETKGRSLSDETGEIYAGCVTLHLPFHLRYDAACTSCGGLTKHFLSPPVVRVDCREGRGGDKGGVENKASERKEERQRAAGVVCDKEACVATLVVGAYPANGRLQGEGEGEKERTSEAMFSQNTAPGAARRQALLEGKQTRNANDEDSVLYLEVPVGSLDHLAPVACLTALAVVFFSVGTVVVLILAENDEGEKTEAAEGQEGRSEESRLERPETRKRTERKGQAAD</sequence>
<evidence type="ECO:0000313" key="3">
    <source>
        <dbReference type="EMBL" id="CEL65261.1"/>
    </source>
</evidence>
<feature type="compositionally biased region" description="Polar residues" evidence="1">
    <location>
        <begin position="177"/>
        <end position="193"/>
    </location>
</feature>
<feature type="transmembrane region" description="Helical" evidence="2">
    <location>
        <begin position="67"/>
        <end position="85"/>
    </location>
</feature>
<name>A0A0F7U876_NEOCL</name>
<feature type="compositionally biased region" description="Basic and acidic residues" evidence="1">
    <location>
        <begin position="508"/>
        <end position="543"/>
    </location>
</feature>
<accession>A0A0F7U876</accession>
<protein>
    <recommendedName>
        <fullName evidence="4">Transmembrane protein</fullName>
    </recommendedName>
</protein>
<feature type="region of interest" description="Disordered" evidence="1">
    <location>
        <begin position="371"/>
        <end position="393"/>
    </location>
</feature>
<organism evidence="3">
    <name type="scientific">Neospora caninum (strain Liverpool)</name>
    <dbReference type="NCBI Taxonomy" id="572307"/>
    <lineage>
        <taxon>Eukaryota</taxon>
        <taxon>Sar</taxon>
        <taxon>Alveolata</taxon>
        <taxon>Apicomplexa</taxon>
        <taxon>Conoidasida</taxon>
        <taxon>Coccidia</taxon>
        <taxon>Eucoccidiorida</taxon>
        <taxon>Eimeriorina</taxon>
        <taxon>Sarcocystidae</taxon>
        <taxon>Neospora</taxon>
    </lineage>
</organism>
<reference evidence="3" key="1">
    <citation type="journal article" date="2015" name="PLoS ONE">
        <title>Comprehensive Evaluation of Toxoplasma gondii VEG and Neospora caninum LIV Genomes with Tachyzoite Stage Transcriptome and Proteome Defines Novel Transcript Features.</title>
        <authorList>
            <person name="Ramaprasad A."/>
            <person name="Mourier T."/>
            <person name="Naeem R."/>
            <person name="Malas T.B."/>
            <person name="Moussa E."/>
            <person name="Panigrahi A."/>
            <person name="Vermont S.J."/>
            <person name="Otto T.D."/>
            <person name="Wastling J."/>
            <person name="Pain A."/>
        </authorList>
    </citation>
    <scope>NUCLEOTIDE SEQUENCE</scope>
    <source>
        <strain evidence="3">Liverpool</strain>
    </source>
</reference>
<feature type="region of interest" description="Disordered" evidence="1">
    <location>
        <begin position="1"/>
        <end position="28"/>
    </location>
</feature>
<feature type="region of interest" description="Disordered" evidence="1">
    <location>
        <begin position="506"/>
        <end position="543"/>
    </location>
</feature>
<feature type="region of interest" description="Disordered" evidence="1">
    <location>
        <begin position="168"/>
        <end position="199"/>
    </location>
</feature>
<feature type="region of interest" description="Disordered" evidence="1">
    <location>
        <begin position="418"/>
        <end position="444"/>
    </location>
</feature>
<evidence type="ECO:0000256" key="1">
    <source>
        <dbReference type="SAM" id="MobiDB-lite"/>
    </source>
</evidence>
<evidence type="ECO:0000256" key="2">
    <source>
        <dbReference type="SAM" id="Phobius"/>
    </source>
</evidence>
<dbReference type="UniPathway" id="UPA00196"/>
<dbReference type="EMBL" id="LN714478">
    <property type="protein sequence ID" value="CEL65261.1"/>
    <property type="molecule type" value="Genomic_DNA"/>
</dbReference>
<keyword evidence="2" id="KW-0472">Membrane</keyword>
<dbReference type="GO" id="GO:0006506">
    <property type="term" value="P:GPI anchor biosynthetic process"/>
    <property type="evidence" value="ECO:0007669"/>
    <property type="project" value="UniProtKB-UniPathway"/>
</dbReference>
<gene>
    <name evidence="3" type="ORF">BN1204_011165</name>
</gene>